<dbReference type="EMBL" id="DWXG01000066">
    <property type="protein sequence ID" value="HJB98548.1"/>
    <property type="molecule type" value="Genomic_DNA"/>
</dbReference>
<comment type="caution">
    <text evidence="2">The sequence shown here is derived from an EMBL/GenBank/DDBJ whole genome shotgun (WGS) entry which is preliminary data.</text>
</comment>
<evidence type="ECO:0000259" key="1">
    <source>
        <dbReference type="PROSITE" id="PS51186"/>
    </source>
</evidence>
<dbReference type="InterPro" id="IPR016181">
    <property type="entry name" value="Acyl_CoA_acyltransferase"/>
</dbReference>
<dbReference type="CDD" id="cd04301">
    <property type="entry name" value="NAT_SF"/>
    <property type="match status" value="1"/>
</dbReference>
<gene>
    <name evidence="2" type="ORF">H9710_08230</name>
</gene>
<protein>
    <submittedName>
        <fullName evidence="2">GNAT family N-acetyltransferase</fullName>
    </submittedName>
</protein>
<proteinExistence type="predicted"/>
<reference evidence="2" key="1">
    <citation type="journal article" date="2021" name="PeerJ">
        <title>Extensive microbial diversity within the chicken gut microbiome revealed by metagenomics and culture.</title>
        <authorList>
            <person name="Gilroy R."/>
            <person name="Ravi A."/>
            <person name="Getino M."/>
            <person name="Pursley I."/>
            <person name="Horton D.L."/>
            <person name="Alikhan N.F."/>
            <person name="Baker D."/>
            <person name="Gharbi K."/>
            <person name="Hall N."/>
            <person name="Watson M."/>
            <person name="Adriaenssens E.M."/>
            <person name="Foster-Nyarko E."/>
            <person name="Jarju S."/>
            <person name="Secka A."/>
            <person name="Antonio M."/>
            <person name="Oren A."/>
            <person name="Chaudhuri R.R."/>
            <person name="La Ragione R."/>
            <person name="Hildebrand F."/>
            <person name="Pallen M.J."/>
        </authorList>
    </citation>
    <scope>NUCLEOTIDE SEQUENCE</scope>
    <source>
        <strain evidence="2">CHK185-1770</strain>
    </source>
</reference>
<organism evidence="2 3">
    <name type="scientific">Candidatus Acutalibacter pullicola</name>
    <dbReference type="NCBI Taxonomy" id="2838417"/>
    <lineage>
        <taxon>Bacteria</taxon>
        <taxon>Bacillati</taxon>
        <taxon>Bacillota</taxon>
        <taxon>Clostridia</taxon>
        <taxon>Eubacteriales</taxon>
        <taxon>Acutalibacteraceae</taxon>
        <taxon>Acutalibacter</taxon>
    </lineage>
</organism>
<dbReference type="Proteomes" id="UP000826793">
    <property type="component" value="Unassembled WGS sequence"/>
</dbReference>
<sequence length="131" mass="14973">MVIRDREVDMRDAEGFLCMDEGVLVGLLTYAVQGDTLEILSLDSLRENQGIGSALVDLAVQEARDQKCRRVVLITTNDNIRALRFYQRRGFDMSNFYRNAMDLARKLKPGIPAVGENQIPLRHEIEFEMLL</sequence>
<evidence type="ECO:0000313" key="3">
    <source>
        <dbReference type="Proteomes" id="UP000826793"/>
    </source>
</evidence>
<dbReference type="Gene3D" id="3.40.630.30">
    <property type="match status" value="1"/>
</dbReference>
<accession>A0A9D2MXF9</accession>
<reference evidence="2" key="2">
    <citation type="submission" date="2021-04" db="EMBL/GenBank/DDBJ databases">
        <authorList>
            <person name="Gilroy R."/>
        </authorList>
    </citation>
    <scope>NUCLEOTIDE SEQUENCE</scope>
    <source>
        <strain evidence="2">CHK185-1770</strain>
    </source>
</reference>
<dbReference type="Pfam" id="PF00583">
    <property type="entry name" value="Acetyltransf_1"/>
    <property type="match status" value="1"/>
</dbReference>
<dbReference type="InterPro" id="IPR000182">
    <property type="entry name" value="GNAT_dom"/>
</dbReference>
<dbReference type="PROSITE" id="PS51186">
    <property type="entry name" value="GNAT"/>
    <property type="match status" value="1"/>
</dbReference>
<dbReference type="AlphaFoldDB" id="A0A9D2MXF9"/>
<name>A0A9D2MXF9_9FIRM</name>
<evidence type="ECO:0000313" key="2">
    <source>
        <dbReference type="EMBL" id="HJB98548.1"/>
    </source>
</evidence>
<dbReference type="GO" id="GO:0016747">
    <property type="term" value="F:acyltransferase activity, transferring groups other than amino-acyl groups"/>
    <property type="evidence" value="ECO:0007669"/>
    <property type="project" value="InterPro"/>
</dbReference>
<feature type="domain" description="N-acetyltransferase" evidence="1">
    <location>
        <begin position="1"/>
        <end position="108"/>
    </location>
</feature>
<dbReference type="SUPFAM" id="SSF55729">
    <property type="entry name" value="Acyl-CoA N-acyltransferases (Nat)"/>
    <property type="match status" value="1"/>
</dbReference>